<evidence type="ECO:0000313" key="2">
    <source>
        <dbReference type="Proteomes" id="UP000290289"/>
    </source>
</evidence>
<reference evidence="1 2" key="1">
    <citation type="submission" date="2018-10" db="EMBL/GenBank/DDBJ databases">
        <title>A high-quality apple genome assembly.</title>
        <authorList>
            <person name="Hu J."/>
        </authorList>
    </citation>
    <scope>NUCLEOTIDE SEQUENCE [LARGE SCALE GENOMIC DNA]</scope>
    <source>
        <strain evidence="2">cv. HFTH1</strain>
        <tissue evidence="1">Young leaf</tissue>
    </source>
</reference>
<organism evidence="1 2">
    <name type="scientific">Malus domestica</name>
    <name type="common">Apple</name>
    <name type="synonym">Pyrus malus</name>
    <dbReference type="NCBI Taxonomy" id="3750"/>
    <lineage>
        <taxon>Eukaryota</taxon>
        <taxon>Viridiplantae</taxon>
        <taxon>Streptophyta</taxon>
        <taxon>Embryophyta</taxon>
        <taxon>Tracheophyta</taxon>
        <taxon>Spermatophyta</taxon>
        <taxon>Magnoliopsida</taxon>
        <taxon>eudicotyledons</taxon>
        <taxon>Gunneridae</taxon>
        <taxon>Pentapetalae</taxon>
        <taxon>rosids</taxon>
        <taxon>fabids</taxon>
        <taxon>Rosales</taxon>
        <taxon>Rosaceae</taxon>
        <taxon>Amygdaloideae</taxon>
        <taxon>Maleae</taxon>
        <taxon>Malus</taxon>
    </lineage>
</organism>
<evidence type="ECO:0000313" key="1">
    <source>
        <dbReference type="EMBL" id="RXH87280.1"/>
    </source>
</evidence>
<proteinExistence type="predicted"/>
<comment type="caution">
    <text evidence="1">The sequence shown here is derived from an EMBL/GenBank/DDBJ whole genome shotgun (WGS) entry which is preliminary data.</text>
</comment>
<dbReference type="EMBL" id="RDQH01000336">
    <property type="protein sequence ID" value="RXH87280.1"/>
    <property type="molecule type" value="Genomic_DNA"/>
</dbReference>
<gene>
    <name evidence="1" type="ORF">DVH24_028780</name>
</gene>
<dbReference type="Proteomes" id="UP000290289">
    <property type="component" value="Chromosome 10"/>
</dbReference>
<accession>A0A498IVQ0</accession>
<sequence>MSIRTPNRAVLAATWKSLGGHEESSGVLTEFTNVELTLGCFILVIVFLCKLPNCVNGYVTLT</sequence>
<dbReference type="AlphaFoldDB" id="A0A498IVQ0"/>
<keyword evidence="2" id="KW-1185">Reference proteome</keyword>
<name>A0A498IVQ0_MALDO</name>
<protein>
    <submittedName>
        <fullName evidence="1">Uncharacterized protein</fullName>
    </submittedName>
</protein>